<dbReference type="GO" id="GO:0030897">
    <property type="term" value="C:HOPS complex"/>
    <property type="evidence" value="ECO:0007669"/>
    <property type="project" value="TreeGrafter"/>
</dbReference>
<evidence type="ECO:0000313" key="5">
    <source>
        <dbReference type="Proteomes" id="UP001202479"/>
    </source>
</evidence>
<gene>
    <name evidence="4" type="ORF">KGF56_000825</name>
</gene>
<dbReference type="PANTHER" id="PTHR12811:SF0">
    <property type="entry name" value="VACUOLAR PROTEIN SORTING-ASSOCIATED PROTEIN 16 HOMOLOG"/>
    <property type="match status" value="1"/>
</dbReference>
<keyword evidence="5" id="KW-1185">Reference proteome</keyword>
<dbReference type="InterPro" id="IPR006925">
    <property type="entry name" value="Vps16_C"/>
</dbReference>
<dbReference type="AlphaFoldDB" id="A0AAI9T101"/>
<dbReference type="GO" id="GO:0042144">
    <property type="term" value="P:vacuole fusion, non-autophagic"/>
    <property type="evidence" value="ECO:0007669"/>
    <property type="project" value="TreeGrafter"/>
</dbReference>
<accession>A0AAI9T101</accession>
<feature type="domain" description="Vps16 C-terminal" evidence="2">
    <location>
        <begin position="596"/>
        <end position="677"/>
    </location>
</feature>
<reference evidence="4" key="1">
    <citation type="journal article" date="2022" name="DNA Res.">
        <title>Genome analysis of five recently described species of the CUG-Ser clade uncovers Candida theae as a new hybrid lineage with pathogenic potential in the Candida parapsilosis species complex.</title>
        <authorList>
            <person name="Mixao V."/>
            <person name="Del Olmo V."/>
            <person name="Hegedusova E."/>
            <person name="Saus E."/>
            <person name="Pryszcz L."/>
            <person name="Cillingova A."/>
            <person name="Nosek J."/>
            <person name="Gabaldon T."/>
        </authorList>
    </citation>
    <scope>NUCLEOTIDE SEQUENCE</scope>
    <source>
        <strain evidence="4">CBS 10844</strain>
    </source>
</reference>
<protein>
    <submittedName>
        <fullName evidence="4">Vps16</fullName>
    </submittedName>
</protein>
<comment type="similarity">
    <text evidence="1">Belongs to the VPS16 family.</text>
</comment>
<dbReference type="EMBL" id="JAHUZD010000024">
    <property type="protein sequence ID" value="KAI3406344.2"/>
    <property type="molecule type" value="Genomic_DNA"/>
</dbReference>
<dbReference type="GO" id="GO:0003779">
    <property type="term" value="F:actin binding"/>
    <property type="evidence" value="ECO:0007669"/>
    <property type="project" value="TreeGrafter"/>
</dbReference>
<proteinExistence type="inferred from homology"/>
<dbReference type="InterPro" id="IPR016534">
    <property type="entry name" value="VPS16"/>
</dbReference>
<dbReference type="GO" id="GO:0006886">
    <property type="term" value="P:intracellular protein transport"/>
    <property type="evidence" value="ECO:0007669"/>
    <property type="project" value="InterPro"/>
</dbReference>
<sequence>MPINPSFNWSRLQNVYYDIRTCYSPLTWSIDNLYASYRVASSPNCTLIAIASKAVPFPNLVEIYNPSGTKIWSVVYNGTVNDHIYGFYFYNEDLVLVLSNGKYRYYQDFVGNFNEFSLIANTDTVLLDDLSESRQGANDEINIDDIHISARKITNLENNETEEINNILEVQLFGKYLVTRFENKIIITDLDSNQNYQLNILKLAALDIYTTAIFFEKDKSENGNEFEIKNGGSSGNENLLLYLAYKNTIIVIKVDLGLSNFDTTDQKLTDGPFVGIAVSPTGRLLSLHNSSSKKIFVVSNAFDQILLEYNTANESSSPYQVEWCGNDAIVLSLKDEVKLIGPGQQSISFFYDLSEEDDDFDLDNLLSIRDSPRNDSLYTVPILQSAMDGLWLTTSTKVQFLSRVPEKSLEMYQIGSHNPSAILADCVDKFISNASKANANISLLKNDNVLTTAIDDCLEVALEEFDVARQKRALRAVSFGKIYEEDNYDADRYLAVLSTVKVLNQLRSPELGIFLTYKEIEAIGWESVVKMLLRRNQHYLALKIIKELELTDLISLVYVHWCCYKIRKELDISDFDLYKIITRKLLSFSKDGTNYISVDRICDIAREEGRAVLSKLINNLEPSISKKVKKLVDLEEVELALIKSFQSGDYDLCLLMLSQLQDTLTVSEFFKILNQNVAKFENEEHTGLDVDIDIKTELFQVRGEVVGHTWSNSLGKLNPKLMERFLEHEDKVDELNLLKLKEFKKANPDPEGEEYYNEYKSLLKKCLKKSSQTVIQKALQRELSILELQRRLEKTYLANFYNENSPLTIIERLVKMNQIKSASKIVKELSVSQEKYWFLVLKTYSQSHEFDRLYEFAFGSLDSTTGKSPIGFEPFVEAGFEYDAPKEHISAYISNSVKYKYDEKINLYIKNEDYDSAAQEAVKNKDIDILKSLQQKVPSTDTHANRVIRNSIRKLGY</sequence>
<dbReference type="Gene3D" id="1.10.150.780">
    <property type="entry name" value="Vps16, C-terminal region"/>
    <property type="match status" value="1"/>
</dbReference>
<feature type="domain" description="Vps16 N-terminal" evidence="3">
    <location>
        <begin position="380"/>
        <end position="489"/>
    </location>
</feature>
<dbReference type="RefSeq" id="XP_049182089.1">
    <property type="nucleotide sequence ID" value="XM_049326774.1"/>
</dbReference>
<feature type="domain" description="Vps16 N-terminal" evidence="3">
    <location>
        <begin position="272"/>
        <end position="353"/>
    </location>
</feature>
<feature type="domain" description="Vps16 C-terminal" evidence="2">
    <location>
        <begin position="752"/>
        <end position="942"/>
    </location>
</feature>
<dbReference type="GO" id="GO:0016197">
    <property type="term" value="P:endosomal transport"/>
    <property type="evidence" value="ECO:0007669"/>
    <property type="project" value="TreeGrafter"/>
</dbReference>
<comment type="caution">
    <text evidence="4">The sequence shown here is derived from an EMBL/GenBank/DDBJ whole genome shotgun (WGS) entry which is preliminary data.</text>
</comment>
<dbReference type="InterPro" id="IPR006926">
    <property type="entry name" value="Vps16_N"/>
</dbReference>
<evidence type="ECO:0000256" key="1">
    <source>
        <dbReference type="ARBA" id="ARBA00009250"/>
    </source>
</evidence>
<dbReference type="PIRSF" id="PIRSF007949">
    <property type="entry name" value="VPS16"/>
    <property type="match status" value="1"/>
</dbReference>
<organism evidence="4 5">
    <name type="scientific">Candida oxycetoniae</name>
    <dbReference type="NCBI Taxonomy" id="497107"/>
    <lineage>
        <taxon>Eukaryota</taxon>
        <taxon>Fungi</taxon>
        <taxon>Dikarya</taxon>
        <taxon>Ascomycota</taxon>
        <taxon>Saccharomycotina</taxon>
        <taxon>Pichiomycetes</taxon>
        <taxon>Debaryomycetaceae</taxon>
        <taxon>Candida/Lodderomyces clade</taxon>
        <taxon>Candida</taxon>
    </lineage>
</organism>
<dbReference type="GO" id="GO:0005768">
    <property type="term" value="C:endosome"/>
    <property type="evidence" value="ECO:0007669"/>
    <property type="project" value="TreeGrafter"/>
</dbReference>
<dbReference type="Proteomes" id="UP001202479">
    <property type="component" value="Unassembled WGS sequence"/>
</dbReference>
<dbReference type="InterPro" id="IPR038132">
    <property type="entry name" value="Vps16_C_sf"/>
</dbReference>
<name>A0AAI9T101_9ASCO</name>
<evidence type="ECO:0000313" key="4">
    <source>
        <dbReference type="EMBL" id="KAI3406344.2"/>
    </source>
</evidence>
<dbReference type="SUPFAM" id="SSF101898">
    <property type="entry name" value="NHL repeat"/>
    <property type="match status" value="1"/>
</dbReference>
<dbReference type="Pfam" id="PF04840">
    <property type="entry name" value="Vps16_C"/>
    <property type="match status" value="2"/>
</dbReference>
<dbReference type="GeneID" id="73378442"/>
<dbReference type="PANTHER" id="PTHR12811">
    <property type="entry name" value="VACUOLAR PROTEIN SORTING VPS16"/>
    <property type="match status" value="1"/>
</dbReference>
<evidence type="ECO:0000259" key="3">
    <source>
        <dbReference type="Pfam" id="PF04841"/>
    </source>
</evidence>
<evidence type="ECO:0000259" key="2">
    <source>
        <dbReference type="Pfam" id="PF04840"/>
    </source>
</evidence>
<dbReference type="Pfam" id="PF04841">
    <property type="entry name" value="Vps16_N"/>
    <property type="match status" value="2"/>
</dbReference>